<accession>A0ABS4GL06</accession>
<name>A0ABS4GL06_9BACL</name>
<dbReference type="EMBL" id="JAGGKT010000002">
    <property type="protein sequence ID" value="MBP1930950.1"/>
    <property type="molecule type" value="Genomic_DNA"/>
</dbReference>
<sequence length="270" mass="31475">MYVVGFYSPRQKSGVTEMALSVTRYLREEKKLSVAFVSNGILQNEPLSDGTIDRFATLPTRRQKQMLKKLKRVHDMVIYDVSTPDFSDQILELLPLADRVFVLKDDDTKFQELLYSILAFNKQFHPKTKDMVKYIHNDGYYLLPKEDRIGFTSPSDRNVKMTGEIIFQHYQIYKLHVYYVTRFNEIKKKLLNPPPELSLSQLAYENGLDFPKALLLELYVSLRKINGQPYPDIIDDLFPLFIQGNFSSLLEQFEQERALTGLRVSLNSNE</sequence>
<evidence type="ECO:0000313" key="1">
    <source>
        <dbReference type="EMBL" id="MBP1930950.1"/>
    </source>
</evidence>
<comment type="caution">
    <text evidence="1">The sequence shown here is derived from an EMBL/GenBank/DDBJ whole genome shotgun (WGS) entry which is preliminary data.</text>
</comment>
<keyword evidence="2" id="KW-1185">Reference proteome</keyword>
<protein>
    <submittedName>
        <fullName evidence="1">Uncharacterized protein</fullName>
    </submittedName>
</protein>
<dbReference type="Proteomes" id="UP001519343">
    <property type="component" value="Unassembled WGS sequence"/>
</dbReference>
<evidence type="ECO:0000313" key="2">
    <source>
        <dbReference type="Proteomes" id="UP001519343"/>
    </source>
</evidence>
<proteinExistence type="predicted"/>
<organism evidence="1 2">
    <name type="scientific">Ammoniphilus resinae</name>
    <dbReference type="NCBI Taxonomy" id="861532"/>
    <lineage>
        <taxon>Bacteria</taxon>
        <taxon>Bacillati</taxon>
        <taxon>Bacillota</taxon>
        <taxon>Bacilli</taxon>
        <taxon>Bacillales</taxon>
        <taxon>Paenibacillaceae</taxon>
        <taxon>Aneurinibacillus group</taxon>
        <taxon>Ammoniphilus</taxon>
    </lineage>
</organism>
<reference evidence="1 2" key="1">
    <citation type="submission" date="2021-03" db="EMBL/GenBank/DDBJ databases">
        <title>Genomic Encyclopedia of Type Strains, Phase IV (KMG-IV): sequencing the most valuable type-strain genomes for metagenomic binning, comparative biology and taxonomic classification.</title>
        <authorList>
            <person name="Goeker M."/>
        </authorList>
    </citation>
    <scope>NUCLEOTIDE SEQUENCE [LARGE SCALE GENOMIC DNA]</scope>
    <source>
        <strain evidence="1 2">DSM 24738</strain>
    </source>
</reference>
<dbReference type="RefSeq" id="WP_209809058.1">
    <property type="nucleotide sequence ID" value="NZ_JAGGKT010000002.1"/>
</dbReference>
<gene>
    <name evidence="1" type="ORF">J2Z37_000947</name>
</gene>